<feature type="domain" description="HTH La-type RNA-binding" evidence="3">
    <location>
        <begin position="69"/>
        <end position="166"/>
    </location>
</feature>
<keyword evidence="1 2" id="KW-0694">RNA-binding</keyword>
<reference evidence="4 5" key="1">
    <citation type="submission" date="2018-11" db="EMBL/GenBank/DDBJ databases">
        <authorList>
            <consortium name="Pathogen Informatics"/>
        </authorList>
    </citation>
    <scope>NUCLEOTIDE SEQUENCE [LARGE SCALE GENOMIC DNA]</scope>
</reference>
<dbReference type="GO" id="GO:0003723">
    <property type="term" value="F:RNA binding"/>
    <property type="evidence" value="ECO:0007669"/>
    <property type="project" value="UniProtKB-UniRule"/>
</dbReference>
<name>A0A3P7P9A3_DIBLA</name>
<evidence type="ECO:0000256" key="1">
    <source>
        <dbReference type="ARBA" id="ARBA00022884"/>
    </source>
</evidence>
<sequence>MTAIAKSTVLDVPRDPFPAVLQPTDARKMAENNPLYEMNPPLKIGGETIEGHARGRKDIAVNSPPKHQTLTEMDNLHAIQKQLEFYFSDANLSRDGFFKSQVQNSADRSLSIELLLNCNRLRLLARVRSSNNYDEVKDKFYDLQTFIGRVEANKSIRVELLTCYDIGGCNGNGPFLLLKSTEKDSLLTT</sequence>
<dbReference type="Pfam" id="PF05383">
    <property type="entry name" value="La"/>
    <property type="match status" value="1"/>
</dbReference>
<dbReference type="Proteomes" id="UP000281553">
    <property type="component" value="Unassembled WGS sequence"/>
</dbReference>
<evidence type="ECO:0000256" key="2">
    <source>
        <dbReference type="PROSITE-ProRule" id="PRU00332"/>
    </source>
</evidence>
<proteinExistence type="predicted"/>
<dbReference type="InterPro" id="IPR006630">
    <property type="entry name" value="La_HTH"/>
</dbReference>
<evidence type="ECO:0000313" key="4">
    <source>
        <dbReference type="EMBL" id="VDN14536.1"/>
    </source>
</evidence>
<evidence type="ECO:0000259" key="3">
    <source>
        <dbReference type="PROSITE" id="PS50961"/>
    </source>
</evidence>
<organism evidence="4 5">
    <name type="scientific">Dibothriocephalus latus</name>
    <name type="common">Fish tapeworm</name>
    <name type="synonym">Diphyllobothrium latum</name>
    <dbReference type="NCBI Taxonomy" id="60516"/>
    <lineage>
        <taxon>Eukaryota</taxon>
        <taxon>Metazoa</taxon>
        <taxon>Spiralia</taxon>
        <taxon>Lophotrochozoa</taxon>
        <taxon>Platyhelminthes</taxon>
        <taxon>Cestoda</taxon>
        <taxon>Eucestoda</taxon>
        <taxon>Diphyllobothriidea</taxon>
        <taxon>Diphyllobothriidae</taxon>
        <taxon>Dibothriocephalus</taxon>
    </lineage>
</organism>
<accession>A0A3P7P9A3</accession>
<dbReference type="InterPro" id="IPR036390">
    <property type="entry name" value="WH_DNA-bd_sf"/>
</dbReference>
<evidence type="ECO:0000313" key="5">
    <source>
        <dbReference type="Proteomes" id="UP000281553"/>
    </source>
</evidence>
<keyword evidence="5" id="KW-1185">Reference proteome</keyword>
<dbReference type="OrthoDB" id="439993at2759"/>
<dbReference type="EMBL" id="UYRU01059564">
    <property type="protein sequence ID" value="VDN14536.1"/>
    <property type="molecule type" value="Genomic_DNA"/>
</dbReference>
<dbReference type="AlphaFoldDB" id="A0A3P7P9A3"/>
<dbReference type="SUPFAM" id="SSF46785">
    <property type="entry name" value="Winged helix' DNA-binding domain"/>
    <property type="match status" value="1"/>
</dbReference>
<dbReference type="Gene3D" id="1.10.10.10">
    <property type="entry name" value="Winged helix-like DNA-binding domain superfamily/Winged helix DNA-binding domain"/>
    <property type="match status" value="1"/>
</dbReference>
<dbReference type="PROSITE" id="PS50961">
    <property type="entry name" value="HTH_LA"/>
    <property type="match status" value="1"/>
</dbReference>
<protein>
    <recommendedName>
        <fullName evidence="3">HTH La-type RNA-binding domain-containing protein</fullName>
    </recommendedName>
</protein>
<dbReference type="SMART" id="SM00715">
    <property type="entry name" value="LA"/>
    <property type="match status" value="1"/>
</dbReference>
<gene>
    <name evidence="4" type="ORF">DILT_LOCUS10367</name>
</gene>
<dbReference type="InterPro" id="IPR036388">
    <property type="entry name" value="WH-like_DNA-bd_sf"/>
</dbReference>